<evidence type="ECO:0000313" key="2">
    <source>
        <dbReference type="WBParaSite" id="SMUV_0001055201-mRNA-1"/>
    </source>
</evidence>
<reference evidence="2" key="1">
    <citation type="submission" date="2017-02" db="UniProtKB">
        <authorList>
            <consortium name="WormBaseParasite"/>
        </authorList>
    </citation>
    <scope>IDENTIFICATION</scope>
</reference>
<sequence>MGWCALIPTMCHPRKEIPFCSVKSPRRNTKYVDLENPSNLASVEQIHRSFDVEDPPSNSIIHQAESLDTDYLHPKYSLPFIEISVAQQREYFEKFLRIPAHMPTKKLFSHSKRTGVVEKKPPSKIVNV</sequence>
<keyword evidence="1" id="KW-1185">Reference proteome</keyword>
<dbReference type="AlphaFoldDB" id="A0A0N5AZX0"/>
<organism evidence="1 2">
    <name type="scientific">Syphacia muris</name>
    <dbReference type="NCBI Taxonomy" id="451379"/>
    <lineage>
        <taxon>Eukaryota</taxon>
        <taxon>Metazoa</taxon>
        <taxon>Ecdysozoa</taxon>
        <taxon>Nematoda</taxon>
        <taxon>Chromadorea</taxon>
        <taxon>Rhabditida</taxon>
        <taxon>Spirurina</taxon>
        <taxon>Oxyuridomorpha</taxon>
        <taxon>Oxyuroidea</taxon>
        <taxon>Oxyuridae</taxon>
        <taxon>Syphacia</taxon>
    </lineage>
</organism>
<evidence type="ECO:0000313" key="1">
    <source>
        <dbReference type="Proteomes" id="UP000046393"/>
    </source>
</evidence>
<proteinExistence type="predicted"/>
<dbReference type="Proteomes" id="UP000046393">
    <property type="component" value="Unplaced"/>
</dbReference>
<dbReference type="WBParaSite" id="SMUV_0001055201-mRNA-1">
    <property type="protein sequence ID" value="SMUV_0001055201-mRNA-1"/>
    <property type="gene ID" value="SMUV_0001055201"/>
</dbReference>
<name>A0A0N5AZX0_9BILA</name>
<protein>
    <submittedName>
        <fullName evidence="2">Protein aurora borealis</fullName>
    </submittedName>
</protein>
<accession>A0A0N5AZX0</accession>